<dbReference type="PANTHER" id="PTHR45138:SF9">
    <property type="entry name" value="DIGUANYLATE CYCLASE DGCM-RELATED"/>
    <property type="match status" value="1"/>
</dbReference>
<dbReference type="GO" id="GO:0043709">
    <property type="term" value="P:cell adhesion involved in single-species biofilm formation"/>
    <property type="evidence" value="ECO:0007669"/>
    <property type="project" value="TreeGrafter"/>
</dbReference>
<dbReference type="InterPro" id="IPR050469">
    <property type="entry name" value="Diguanylate_Cyclase"/>
</dbReference>
<reference evidence="3 4" key="1">
    <citation type="journal article" date="2012" name="PLoS ONE">
        <title>Genome sequence and transcriptome analysis of the radioresistant bacterium Deinococcus gobiensis: insights into the extreme environmental adaptations.</title>
        <authorList>
            <person name="Yuan M."/>
            <person name="Chen M."/>
            <person name="Zhang W."/>
            <person name="Lu W."/>
            <person name="Wang J."/>
            <person name="Yang M."/>
            <person name="Zhao P."/>
            <person name="Tang R."/>
            <person name="Li X."/>
            <person name="Hao Y."/>
            <person name="Zhou Z."/>
            <person name="Zhan Y."/>
            <person name="Yu H."/>
            <person name="Teng C."/>
            <person name="Yan Y."/>
            <person name="Ping S."/>
            <person name="Wang Y."/>
            <person name="Lin M."/>
        </authorList>
    </citation>
    <scope>NUCLEOTIDE SEQUENCE [LARGE SCALE GENOMIC DNA]</scope>
    <source>
        <strain evidence="3 4">I-0</strain>
    </source>
</reference>
<feature type="transmembrane region" description="Helical" evidence="1">
    <location>
        <begin position="266"/>
        <end position="285"/>
    </location>
</feature>
<feature type="transmembrane region" description="Helical" evidence="1">
    <location>
        <begin position="241"/>
        <end position="259"/>
    </location>
</feature>
<evidence type="ECO:0000313" key="4">
    <source>
        <dbReference type="Proteomes" id="UP000007575"/>
    </source>
</evidence>
<gene>
    <name evidence="3" type="ordered locus">DGo_CA1259</name>
</gene>
<dbReference type="NCBIfam" id="TIGR00254">
    <property type="entry name" value="GGDEF"/>
    <property type="match status" value="1"/>
</dbReference>
<dbReference type="CDD" id="cd01949">
    <property type="entry name" value="GGDEF"/>
    <property type="match status" value="1"/>
</dbReference>
<dbReference type="eggNOG" id="COG2199">
    <property type="taxonomic scope" value="Bacteria"/>
</dbReference>
<dbReference type="PANTHER" id="PTHR45138">
    <property type="entry name" value="REGULATORY COMPONENTS OF SENSORY TRANSDUCTION SYSTEM"/>
    <property type="match status" value="1"/>
</dbReference>
<accession>H8GSB3</accession>
<keyword evidence="1" id="KW-0472">Membrane</keyword>
<dbReference type="GO" id="GO:0052621">
    <property type="term" value="F:diguanylate cyclase activity"/>
    <property type="evidence" value="ECO:0007669"/>
    <property type="project" value="TreeGrafter"/>
</dbReference>
<dbReference type="PATRIC" id="fig|745776.4.peg.1296"/>
<dbReference type="SMART" id="SM01080">
    <property type="entry name" value="CHASE2"/>
    <property type="match status" value="1"/>
</dbReference>
<dbReference type="HOGENOM" id="CLU_578375_0_0_0"/>
<dbReference type="SMART" id="SM00267">
    <property type="entry name" value="GGDEF"/>
    <property type="match status" value="1"/>
</dbReference>
<dbReference type="InterPro" id="IPR000160">
    <property type="entry name" value="GGDEF_dom"/>
</dbReference>
<dbReference type="STRING" id="745776.DGo_CA1259"/>
<sequence length="472" mass="50728">MLAIPVNPRLENTLNQALPSRPDPALVVVGIDDASLRDYGRPDIWPRELYAQVLRTLNSAGVRAVGLDVLLSGVSSPADAALTPLFSAPNLVLATSPGEGGEAPQPGWRSPTGVSVLNRSAGGVARSVQPFYALEGPGGDRRLVPSFAAQLARVAGADVPADTVPRLLRYVPQDELDAVTRSFRDVVNGNVRFAELQGKVVLIGLTAGGFSGLTSPDIDGLMVAGTYLQARAVSSLLSPPLVRAPLWLMAVLGGLLAAATVWLRGLWGFGAAALALLLAVLGWLVNFLLPGVSLSLAALVGVGLVALERWWQLRSLGTQDVLTGVGNRLAFTRAVEHRWHSRQERPMSLMLIDLDGLRQVNKQYGHLAGDALLRDLAGRLQKLRRRGDVVFRWGPDEFAVLLDQVGPQELPALTEHFQRNLGDLRVHDLRVRANIGAASTSDDILTPGELIEAASRSRYRMKYRRGQTGARD</sequence>
<dbReference type="Proteomes" id="UP000007575">
    <property type="component" value="Chromosome"/>
</dbReference>
<dbReference type="EMBL" id="CP002191">
    <property type="protein sequence ID" value="AFD25186.1"/>
    <property type="molecule type" value="Genomic_DNA"/>
</dbReference>
<dbReference type="eggNOG" id="COG4252">
    <property type="taxonomic scope" value="Bacteria"/>
</dbReference>
<dbReference type="Pfam" id="PF05226">
    <property type="entry name" value="CHASE2"/>
    <property type="match status" value="1"/>
</dbReference>
<proteinExistence type="predicted"/>
<dbReference type="GO" id="GO:0005886">
    <property type="term" value="C:plasma membrane"/>
    <property type="evidence" value="ECO:0007669"/>
    <property type="project" value="TreeGrafter"/>
</dbReference>
<evidence type="ECO:0000259" key="2">
    <source>
        <dbReference type="PROSITE" id="PS50887"/>
    </source>
</evidence>
<protein>
    <submittedName>
        <fullName evidence="3">GGDEF family protein</fullName>
    </submittedName>
</protein>
<name>H8GSB3_DEIGI</name>
<organism evidence="3 4">
    <name type="scientific">Deinococcus gobiensis (strain DSM 21396 / JCM 16679 / CGMCC 1.7299 / I-0)</name>
    <dbReference type="NCBI Taxonomy" id="745776"/>
    <lineage>
        <taxon>Bacteria</taxon>
        <taxon>Thermotogati</taxon>
        <taxon>Deinococcota</taxon>
        <taxon>Deinococci</taxon>
        <taxon>Deinococcales</taxon>
        <taxon>Deinococcaceae</taxon>
        <taxon>Deinococcus</taxon>
    </lineage>
</organism>
<keyword evidence="4" id="KW-1185">Reference proteome</keyword>
<keyword evidence="1" id="KW-1133">Transmembrane helix</keyword>
<dbReference type="InterPro" id="IPR029787">
    <property type="entry name" value="Nucleotide_cyclase"/>
</dbReference>
<dbReference type="AlphaFoldDB" id="H8GSB3"/>
<dbReference type="PROSITE" id="PS50887">
    <property type="entry name" value="GGDEF"/>
    <property type="match status" value="1"/>
</dbReference>
<keyword evidence="1" id="KW-0812">Transmembrane</keyword>
<evidence type="ECO:0000256" key="1">
    <source>
        <dbReference type="SAM" id="Phobius"/>
    </source>
</evidence>
<dbReference type="SUPFAM" id="SSF55073">
    <property type="entry name" value="Nucleotide cyclase"/>
    <property type="match status" value="1"/>
</dbReference>
<dbReference type="KEGG" id="dgo:DGo_CA1259"/>
<feature type="domain" description="GGDEF" evidence="2">
    <location>
        <begin position="345"/>
        <end position="472"/>
    </location>
</feature>
<dbReference type="GO" id="GO:1902201">
    <property type="term" value="P:negative regulation of bacterial-type flagellum-dependent cell motility"/>
    <property type="evidence" value="ECO:0007669"/>
    <property type="project" value="TreeGrafter"/>
</dbReference>
<dbReference type="InterPro" id="IPR043128">
    <property type="entry name" value="Rev_trsase/Diguanyl_cyclase"/>
</dbReference>
<dbReference type="InterPro" id="IPR007890">
    <property type="entry name" value="CHASE2"/>
</dbReference>
<dbReference type="Gene3D" id="3.30.70.270">
    <property type="match status" value="1"/>
</dbReference>
<evidence type="ECO:0000313" key="3">
    <source>
        <dbReference type="EMBL" id="AFD25186.1"/>
    </source>
</evidence>
<dbReference type="Pfam" id="PF00990">
    <property type="entry name" value="GGDEF"/>
    <property type="match status" value="1"/>
</dbReference>